<gene>
    <name evidence="2" type="ORF">TR51_11100</name>
</gene>
<dbReference type="InterPro" id="IPR011706">
    <property type="entry name" value="Cu-oxidase_C"/>
</dbReference>
<name>A0A0D0Q1D2_KITGR</name>
<evidence type="ECO:0000313" key="3">
    <source>
        <dbReference type="Proteomes" id="UP000032066"/>
    </source>
</evidence>
<dbReference type="PATRIC" id="fig|2064.6.peg.2380"/>
<evidence type="ECO:0000313" key="2">
    <source>
        <dbReference type="EMBL" id="KIQ64718.1"/>
    </source>
</evidence>
<dbReference type="Gene3D" id="2.60.40.420">
    <property type="entry name" value="Cupredoxins - blue copper proteins"/>
    <property type="match status" value="1"/>
</dbReference>
<proteinExistence type="predicted"/>
<sequence length="64" mass="7354">MRPEFVNAGEMRHPMRLHGHVFQVGDAGPRKDTVIVKPKQRGVRDFDADDPGRWMVPCHNAYRA</sequence>
<feature type="domain" description="Plastocyanin-like" evidence="1">
    <location>
        <begin position="4"/>
        <end position="61"/>
    </location>
</feature>
<keyword evidence="3" id="KW-1185">Reference proteome</keyword>
<dbReference type="Proteomes" id="UP000032066">
    <property type="component" value="Unassembled WGS sequence"/>
</dbReference>
<dbReference type="AlphaFoldDB" id="A0A0D0Q1D2"/>
<evidence type="ECO:0000259" key="1">
    <source>
        <dbReference type="Pfam" id="PF07731"/>
    </source>
</evidence>
<dbReference type="GO" id="GO:0005507">
    <property type="term" value="F:copper ion binding"/>
    <property type="evidence" value="ECO:0007669"/>
    <property type="project" value="InterPro"/>
</dbReference>
<organism evidence="2 3">
    <name type="scientific">Kitasatospora griseola</name>
    <name type="common">Streptomyces griseolosporeus</name>
    <dbReference type="NCBI Taxonomy" id="2064"/>
    <lineage>
        <taxon>Bacteria</taxon>
        <taxon>Bacillati</taxon>
        <taxon>Actinomycetota</taxon>
        <taxon>Actinomycetes</taxon>
        <taxon>Kitasatosporales</taxon>
        <taxon>Streptomycetaceae</taxon>
        <taxon>Kitasatospora</taxon>
    </lineage>
</organism>
<dbReference type="InterPro" id="IPR008972">
    <property type="entry name" value="Cupredoxin"/>
</dbReference>
<dbReference type="SUPFAM" id="SSF49503">
    <property type="entry name" value="Cupredoxins"/>
    <property type="match status" value="1"/>
</dbReference>
<dbReference type="Pfam" id="PF07731">
    <property type="entry name" value="Cu-oxidase_2"/>
    <property type="match status" value="1"/>
</dbReference>
<reference evidence="2 3" key="1">
    <citation type="submission" date="2015-02" db="EMBL/GenBank/DDBJ databases">
        <title>Draft genome sequence of Kitasatospora griseola MF730-N6, a bafilomycin, terpentecin and satosporin producer.</title>
        <authorList>
            <person name="Arens J.C."/>
            <person name="Haltli B."/>
            <person name="Kerr R.G."/>
        </authorList>
    </citation>
    <scope>NUCLEOTIDE SEQUENCE [LARGE SCALE GENOMIC DNA]</scope>
    <source>
        <strain evidence="2 3">MF730-N6</strain>
    </source>
</reference>
<dbReference type="GO" id="GO:0016491">
    <property type="term" value="F:oxidoreductase activity"/>
    <property type="evidence" value="ECO:0007669"/>
    <property type="project" value="InterPro"/>
</dbReference>
<comment type="caution">
    <text evidence="2">The sequence shown here is derived from an EMBL/GenBank/DDBJ whole genome shotgun (WGS) entry which is preliminary data.</text>
</comment>
<dbReference type="EMBL" id="JXZB01000002">
    <property type="protein sequence ID" value="KIQ64718.1"/>
    <property type="molecule type" value="Genomic_DNA"/>
</dbReference>
<protein>
    <recommendedName>
        <fullName evidence="1">Plastocyanin-like domain-containing protein</fullName>
    </recommendedName>
</protein>
<dbReference type="STRING" id="2064.TR51_11100"/>
<accession>A0A0D0Q1D2</accession>